<keyword evidence="1" id="KW-1133">Transmembrane helix</keyword>
<name>Q2NJ91_AYWBP</name>
<keyword evidence="1" id="KW-0472">Membrane</keyword>
<dbReference type="AlphaFoldDB" id="Q2NJ91"/>
<reference evidence="2 3" key="1">
    <citation type="journal article" date="2006" name="J. Bacteriol.">
        <title>Living with genome instability: the adaptation of phytoplasmas to diverse environments of their insect and plant hosts.</title>
        <authorList>
            <person name="Bai X."/>
            <person name="Zhang J."/>
            <person name="Ewing A."/>
            <person name="Miller S.A."/>
            <person name="Jancso Radek A."/>
            <person name="Shevchenko D.V."/>
            <person name="Tsukerman K."/>
            <person name="Walunas T."/>
            <person name="Lapidus A."/>
            <person name="Campbell J.W."/>
            <person name="Hogenhout S.A."/>
        </authorList>
    </citation>
    <scope>NUCLEOTIDE SEQUENCE [LARGE SCALE GENOMIC DNA]</scope>
    <source>
        <strain evidence="2 3">AYWB</strain>
    </source>
</reference>
<evidence type="ECO:0000313" key="3">
    <source>
        <dbReference type="Proteomes" id="UP000001934"/>
    </source>
</evidence>
<keyword evidence="1" id="KW-0812">Transmembrane</keyword>
<organism evidence="2 3">
    <name type="scientific">Aster yellows witches'-broom phytoplasma (strain AYWB)</name>
    <dbReference type="NCBI Taxonomy" id="322098"/>
    <lineage>
        <taxon>Bacteria</taxon>
        <taxon>Bacillati</taxon>
        <taxon>Mycoplasmatota</taxon>
        <taxon>Mollicutes</taxon>
        <taxon>Acholeplasmatales</taxon>
        <taxon>Acholeplasmataceae</taxon>
        <taxon>Candidatus Phytoplasma</taxon>
        <taxon>16SrI (Aster yellows group)</taxon>
    </lineage>
</organism>
<sequence>MVYFNDTNYHVVRIYQNNNFINKMIADVKKIFIITTQSKTRIITKNLFKTIKQNKIQLRPSNRSSFFYTIFYERKKYEFINKNIIFVFKSLLFCILIFILSSHISSLFALLFWLFYISHFIDKIIDFIFSG</sequence>
<feature type="transmembrane region" description="Helical" evidence="1">
    <location>
        <begin position="84"/>
        <end position="104"/>
    </location>
</feature>
<evidence type="ECO:0000313" key="2">
    <source>
        <dbReference type="EMBL" id="ABC65502.1"/>
    </source>
</evidence>
<evidence type="ECO:0000256" key="1">
    <source>
        <dbReference type="SAM" id="Phobius"/>
    </source>
</evidence>
<dbReference type="STRING" id="322098.AYWB_385"/>
<dbReference type="EMBL" id="CP000061">
    <property type="protein sequence ID" value="ABC65502.1"/>
    <property type="molecule type" value="Genomic_DNA"/>
</dbReference>
<proteinExistence type="predicted"/>
<accession>Q2NJ91</accession>
<dbReference type="HOGENOM" id="CLU_1923246_0_0_14"/>
<gene>
    <name evidence="2" type="ordered locus">AYWB_385</name>
</gene>
<keyword evidence="3" id="KW-1185">Reference proteome</keyword>
<dbReference type="Proteomes" id="UP000001934">
    <property type="component" value="Chromosome"/>
</dbReference>
<dbReference type="PhylomeDB" id="Q2NJ91"/>
<dbReference type="KEGG" id="ayw:AYWB_385"/>
<protein>
    <submittedName>
        <fullName evidence="2">Uncharacterized protein</fullName>
    </submittedName>
</protein>